<name>A0A543PDS7_9ACTN</name>
<dbReference type="RefSeq" id="WP_142024874.1">
    <property type="nucleotide sequence ID" value="NZ_VFQE01000001.1"/>
</dbReference>
<feature type="domain" description="SnoaL-like" evidence="1">
    <location>
        <begin position="11"/>
        <end position="114"/>
    </location>
</feature>
<organism evidence="2 3">
    <name type="scientific">Blastococcus colisei</name>
    <dbReference type="NCBI Taxonomy" id="1564162"/>
    <lineage>
        <taxon>Bacteria</taxon>
        <taxon>Bacillati</taxon>
        <taxon>Actinomycetota</taxon>
        <taxon>Actinomycetes</taxon>
        <taxon>Geodermatophilales</taxon>
        <taxon>Geodermatophilaceae</taxon>
        <taxon>Blastococcus</taxon>
    </lineage>
</organism>
<proteinExistence type="predicted"/>
<dbReference type="InterPro" id="IPR032710">
    <property type="entry name" value="NTF2-like_dom_sf"/>
</dbReference>
<dbReference type="OrthoDB" id="8375282at2"/>
<dbReference type="Pfam" id="PF12680">
    <property type="entry name" value="SnoaL_2"/>
    <property type="match status" value="1"/>
</dbReference>
<evidence type="ECO:0000259" key="1">
    <source>
        <dbReference type="Pfam" id="PF12680"/>
    </source>
</evidence>
<protein>
    <recommendedName>
        <fullName evidence="1">SnoaL-like domain-containing protein</fullName>
    </recommendedName>
</protein>
<accession>A0A543PDS7</accession>
<gene>
    <name evidence="2" type="ORF">FHU33_1627</name>
</gene>
<dbReference type="Gene3D" id="3.10.450.50">
    <property type="match status" value="1"/>
</dbReference>
<comment type="caution">
    <text evidence="2">The sequence shown here is derived from an EMBL/GenBank/DDBJ whole genome shotgun (WGS) entry which is preliminary data.</text>
</comment>
<dbReference type="SUPFAM" id="SSF54427">
    <property type="entry name" value="NTF2-like"/>
    <property type="match status" value="1"/>
</dbReference>
<reference evidence="2 3" key="1">
    <citation type="submission" date="2019-06" db="EMBL/GenBank/DDBJ databases">
        <title>Sequencing the genomes of 1000 actinobacteria strains.</title>
        <authorList>
            <person name="Klenk H.-P."/>
        </authorList>
    </citation>
    <scope>NUCLEOTIDE SEQUENCE [LARGE SCALE GENOMIC DNA]</scope>
    <source>
        <strain evidence="2 3">DSM 46837</strain>
    </source>
</reference>
<dbReference type="InterPro" id="IPR037401">
    <property type="entry name" value="SnoaL-like"/>
</dbReference>
<keyword evidence="3" id="KW-1185">Reference proteome</keyword>
<sequence length="130" mass="14686">MSEHPNVARMRQGYEAFAKGDLDALRQLWTGDVRWHESGHSDLAGTYEGPDAIFGLFGRLFELTEGSLKVEPRAYLADDDYGATPVTVSAHRGDRHLEVLNVHLVRFQDGLVAEFWDTSTDEDTMDRFLT</sequence>
<dbReference type="Proteomes" id="UP000319865">
    <property type="component" value="Unassembled WGS sequence"/>
</dbReference>
<dbReference type="EMBL" id="VFQE01000001">
    <property type="protein sequence ID" value="TQN42232.1"/>
    <property type="molecule type" value="Genomic_DNA"/>
</dbReference>
<dbReference type="AlphaFoldDB" id="A0A543PDS7"/>
<evidence type="ECO:0000313" key="3">
    <source>
        <dbReference type="Proteomes" id="UP000319865"/>
    </source>
</evidence>
<evidence type="ECO:0000313" key="2">
    <source>
        <dbReference type="EMBL" id="TQN42232.1"/>
    </source>
</evidence>